<proteinExistence type="predicted"/>
<dbReference type="InterPro" id="IPR036709">
    <property type="entry name" value="Autotransporte_beta_dom_sf"/>
</dbReference>
<gene>
    <name evidence="1" type="ORF">DMX07_20060</name>
</gene>
<dbReference type="Gene3D" id="2.40.128.130">
    <property type="entry name" value="Autotransporter beta-domain"/>
    <property type="match status" value="1"/>
</dbReference>
<sequence length="76" mass="8740">MASTTKREIAGTRAKSDYDSNLLRLNLIGGYGWQVNPRLRVEPRLAARSRQRFSHHQKGRYLAIPAFLMSLTWPGR</sequence>
<reference evidence="1 2" key="1">
    <citation type="submission" date="2018-06" db="EMBL/GenBank/DDBJ databases">
        <title>Pseudomonas diversity within urban Lake Michigan freshwaters.</title>
        <authorList>
            <person name="Batrich M."/>
            <person name="Hatzopoulos T."/>
            <person name="Putonti C."/>
        </authorList>
    </citation>
    <scope>NUCLEOTIDE SEQUENCE [LARGE SCALE GENOMIC DNA]</scope>
    <source>
        <strain evidence="1 2">LBp-160603</strain>
    </source>
</reference>
<evidence type="ECO:0000313" key="1">
    <source>
        <dbReference type="EMBL" id="PYB78026.1"/>
    </source>
</evidence>
<dbReference type="AlphaFoldDB" id="A0A2V4IJA5"/>
<dbReference type="Proteomes" id="UP000247620">
    <property type="component" value="Unassembled WGS sequence"/>
</dbReference>
<organism evidence="1 2">
    <name type="scientific">Pseudomonas soli</name>
    <dbReference type="NCBI Taxonomy" id="1306993"/>
    <lineage>
        <taxon>Bacteria</taxon>
        <taxon>Pseudomonadati</taxon>
        <taxon>Pseudomonadota</taxon>
        <taxon>Gammaproteobacteria</taxon>
        <taxon>Pseudomonadales</taxon>
        <taxon>Pseudomonadaceae</taxon>
        <taxon>Pseudomonas</taxon>
    </lineage>
</organism>
<name>A0A2V4IJA5_9PSED</name>
<dbReference type="RefSeq" id="WP_110702390.1">
    <property type="nucleotide sequence ID" value="NZ_QJRO01000016.1"/>
</dbReference>
<accession>A0A2V4IJA5</accession>
<comment type="caution">
    <text evidence="1">The sequence shown here is derived from an EMBL/GenBank/DDBJ whole genome shotgun (WGS) entry which is preliminary data.</text>
</comment>
<dbReference type="EMBL" id="QJRO01000016">
    <property type="protein sequence ID" value="PYB78026.1"/>
    <property type="molecule type" value="Genomic_DNA"/>
</dbReference>
<protein>
    <submittedName>
        <fullName evidence="1">Uncharacterized protein</fullName>
    </submittedName>
</protein>
<evidence type="ECO:0000313" key="2">
    <source>
        <dbReference type="Proteomes" id="UP000247620"/>
    </source>
</evidence>